<dbReference type="PANTHER" id="PTHR10696">
    <property type="entry name" value="GAMMA-BUTYROBETAINE HYDROXYLASE-RELATED"/>
    <property type="match status" value="1"/>
</dbReference>
<keyword evidence="7" id="KW-1185">Reference proteome</keyword>
<evidence type="ECO:0000256" key="1">
    <source>
        <dbReference type="ARBA" id="ARBA00001954"/>
    </source>
</evidence>
<dbReference type="InterPro" id="IPR003819">
    <property type="entry name" value="TauD/TfdA-like"/>
</dbReference>
<keyword evidence="4" id="KW-0045">Antibiotic biosynthesis</keyword>
<dbReference type="Gene3D" id="3.60.130.10">
    <property type="entry name" value="Clavaminate synthase-like"/>
    <property type="match status" value="1"/>
</dbReference>
<proteinExistence type="predicted"/>
<dbReference type="RefSeq" id="WP_155347848.1">
    <property type="nucleotide sequence ID" value="NZ_BAAAHM010000038.1"/>
</dbReference>
<dbReference type="InterPro" id="IPR050411">
    <property type="entry name" value="AlphaKG_dependent_hydroxylases"/>
</dbReference>
<comment type="cofactor">
    <cofactor evidence="1">
        <name>Fe(2+)</name>
        <dbReference type="ChEBI" id="CHEBI:29033"/>
    </cofactor>
</comment>
<keyword evidence="3" id="KW-0408">Iron</keyword>
<dbReference type="OrthoDB" id="3872700at2"/>
<dbReference type="PANTHER" id="PTHR10696:SF56">
    <property type="entry name" value="TAUD_TFDA-LIKE DOMAIN-CONTAINING PROTEIN"/>
    <property type="match status" value="1"/>
</dbReference>
<protein>
    <recommendedName>
        <fullName evidence="5">TauD/TfdA-like domain-containing protein</fullName>
    </recommendedName>
</protein>
<evidence type="ECO:0000259" key="5">
    <source>
        <dbReference type="Pfam" id="PF02668"/>
    </source>
</evidence>
<feature type="domain" description="TauD/TfdA-like" evidence="5">
    <location>
        <begin position="11"/>
        <end position="219"/>
    </location>
</feature>
<dbReference type="Pfam" id="PF02668">
    <property type="entry name" value="TauD"/>
    <property type="match status" value="1"/>
</dbReference>
<evidence type="ECO:0000313" key="6">
    <source>
        <dbReference type="EMBL" id="GES22912.1"/>
    </source>
</evidence>
<gene>
    <name evidence="6" type="ORF">Aple_058110</name>
</gene>
<name>A0A5M3XPK1_9ACTN</name>
<sequence length="224" mass="24504">MNGYQRATAELAEQGWTVLHRQRFGADHASVLAIAGHFGRPSTRDGGQAVWEVRPRPGRANGTFSERTGPAAFHTDAQYHARPEDYVCLFVVRPAADGGHTRVLGAEAALSTVRPATLAALRQPAWTWTVPEVFQASAPAARPAPVATADGTIRWRADNLAQPLPGDQGRAAADFSAALERAEAREVRHRPGDVIILDNRRALHARTAFQDTDRLVLRVRLWRS</sequence>
<evidence type="ECO:0000313" key="7">
    <source>
        <dbReference type="Proteomes" id="UP000377595"/>
    </source>
</evidence>
<organism evidence="6 7">
    <name type="scientific">Acrocarpospora pleiomorpha</name>
    <dbReference type="NCBI Taxonomy" id="90975"/>
    <lineage>
        <taxon>Bacteria</taxon>
        <taxon>Bacillati</taxon>
        <taxon>Actinomycetota</taxon>
        <taxon>Actinomycetes</taxon>
        <taxon>Streptosporangiales</taxon>
        <taxon>Streptosporangiaceae</taxon>
        <taxon>Acrocarpospora</taxon>
    </lineage>
</organism>
<dbReference type="Proteomes" id="UP000377595">
    <property type="component" value="Unassembled WGS sequence"/>
</dbReference>
<dbReference type="GO" id="GO:0017000">
    <property type="term" value="P:antibiotic biosynthetic process"/>
    <property type="evidence" value="ECO:0007669"/>
    <property type="project" value="UniProtKB-KW"/>
</dbReference>
<keyword evidence="2" id="KW-0560">Oxidoreductase</keyword>
<evidence type="ECO:0000256" key="4">
    <source>
        <dbReference type="ARBA" id="ARBA00023194"/>
    </source>
</evidence>
<evidence type="ECO:0000256" key="3">
    <source>
        <dbReference type="ARBA" id="ARBA00023004"/>
    </source>
</evidence>
<dbReference type="SUPFAM" id="SSF51197">
    <property type="entry name" value="Clavaminate synthase-like"/>
    <property type="match status" value="1"/>
</dbReference>
<dbReference type="AlphaFoldDB" id="A0A5M3XPK1"/>
<evidence type="ECO:0000256" key="2">
    <source>
        <dbReference type="ARBA" id="ARBA00023002"/>
    </source>
</evidence>
<dbReference type="GO" id="GO:0016491">
    <property type="term" value="F:oxidoreductase activity"/>
    <property type="evidence" value="ECO:0007669"/>
    <property type="project" value="UniProtKB-KW"/>
</dbReference>
<accession>A0A5M3XPK1</accession>
<dbReference type="EMBL" id="BLAF01000035">
    <property type="protein sequence ID" value="GES22912.1"/>
    <property type="molecule type" value="Genomic_DNA"/>
</dbReference>
<dbReference type="InterPro" id="IPR042098">
    <property type="entry name" value="TauD-like_sf"/>
</dbReference>
<comment type="caution">
    <text evidence="6">The sequence shown here is derived from an EMBL/GenBank/DDBJ whole genome shotgun (WGS) entry which is preliminary data.</text>
</comment>
<reference evidence="6 7" key="1">
    <citation type="submission" date="2019-10" db="EMBL/GenBank/DDBJ databases">
        <title>Whole genome shotgun sequence of Acrocarpospora pleiomorpha NBRC 16267.</title>
        <authorList>
            <person name="Ichikawa N."/>
            <person name="Kimura A."/>
            <person name="Kitahashi Y."/>
            <person name="Komaki H."/>
            <person name="Oguchi A."/>
        </authorList>
    </citation>
    <scope>NUCLEOTIDE SEQUENCE [LARGE SCALE GENOMIC DNA]</scope>
    <source>
        <strain evidence="6 7">NBRC 16267</strain>
    </source>
</reference>